<feature type="signal peptide" evidence="1">
    <location>
        <begin position="1"/>
        <end position="21"/>
    </location>
</feature>
<sequence>MLGNAILPMLLLRLTASASVAVVPKTSKTLPGTVGTASLSARASTCTYQGDPFVFETYTQPNLNGTPTQHEADESCLPFTNSATTPQSIVITFGVYCHLTTVSSALVTPDRLQSTTRCKIKWPIIFSAVVITAVA</sequence>
<evidence type="ECO:0000313" key="2">
    <source>
        <dbReference type="EMBL" id="KAF2826325.1"/>
    </source>
</evidence>
<protein>
    <submittedName>
        <fullName evidence="2">Uncharacterized protein</fullName>
    </submittedName>
</protein>
<keyword evidence="1" id="KW-0732">Signal</keyword>
<gene>
    <name evidence="2" type="ORF">CC86DRAFT_382384</name>
</gene>
<feature type="chain" id="PRO_5025431886" evidence="1">
    <location>
        <begin position="22"/>
        <end position="135"/>
    </location>
</feature>
<proteinExistence type="predicted"/>
<name>A0A6A7A1A1_9PLEO</name>
<dbReference type="Proteomes" id="UP000799424">
    <property type="component" value="Unassembled WGS sequence"/>
</dbReference>
<reference evidence="2" key="1">
    <citation type="journal article" date="2020" name="Stud. Mycol.">
        <title>101 Dothideomycetes genomes: a test case for predicting lifestyles and emergence of pathogens.</title>
        <authorList>
            <person name="Haridas S."/>
            <person name="Albert R."/>
            <person name="Binder M."/>
            <person name="Bloem J."/>
            <person name="Labutti K."/>
            <person name="Salamov A."/>
            <person name="Andreopoulos B."/>
            <person name="Baker S."/>
            <person name="Barry K."/>
            <person name="Bills G."/>
            <person name="Bluhm B."/>
            <person name="Cannon C."/>
            <person name="Castanera R."/>
            <person name="Culley D."/>
            <person name="Daum C."/>
            <person name="Ezra D."/>
            <person name="Gonzalez J."/>
            <person name="Henrissat B."/>
            <person name="Kuo A."/>
            <person name="Liang C."/>
            <person name="Lipzen A."/>
            <person name="Lutzoni F."/>
            <person name="Magnuson J."/>
            <person name="Mondo S."/>
            <person name="Nolan M."/>
            <person name="Ohm R."/>
            <person name="Pangilinan J."/>
            <person name="Park H.-J."/>
            <person name="Ramirez L."/>
            <person name="Alfaro M."/>
            <person name="Sun H."/>
            <person name="Tritt A."/>
            <person name="Yoshinaga Y."/>
            <person name="Zwiers L.-H."/>
            <person name="Turgeon B."/>
            <person name="Goodwin S."/>
            <person name="Spatafora J."/>
            <person name="Crous P."/>
            <person name="Grigoriev I."/>
        </authorList>
    </citation>
    <scope>NUCLEOTIDE SEQUENCE</scope>
    <source>
        <strain evidence="2">CBS 113818</strain>
    </source>
</reference>
<dbReference type="AlphaFoldDB" id="A0A6A7A1A1"/>
<dbReference type="EMBL" id="MU006226">
    <property type="protein sequence ID" value="KAF2826325.1"/>
    <property type="molecule type" value="Genomic_DNA"/>
</dbReference>
<evidence type="ECO:0000313" key="3">
    <source>
        <dbReference type="Proteomes" id="UP000799424"/>
    </source>
</evidence>
<organism evidence="2 3">
    <name type="scientific">Ophiobolus disseminans</name>
    <dbReference type="NCBI Taxonomy" id="1469910"/>
    <lineage>
        <taxon>Eukaryota</taxon>
        <taxon>Fungi</taxon>
        <taxon>Dikarya</taxon>
        <taxon>Ascomycota</taxon>
        <taxon>Pezizomycotina</taxon>
        <taxon>Dothideomycetes</taxon>
        <taxon>Pleosporomycetidae</taxon>
        <taxon>Pleosporales</taxon>
        <taxon>Pleosporineae</taxon>
        <taxon>Phaeosphaeriaceae</taxon>
        <taxon>Ophiobolus</taxon>
    </lineage>
</organism>
<accession>A0A6A7A1A1</accession>
<keyword evidence="3" id="KW-1185">Reference proteome</keyword>
<evidence type="ECO:0000256" key="1">
    <source>
        <dbReference type="SAM" id="SignalP"/>
    </source>
</evidence>